<keyword evidence="8" id="KW-1185">Reference proteome</keyword>
<evidence type="ECO:0000256" key="1">
    <source>
        <dbReference type="ARBA" id="ARBA00004574"/>
    </source>
</evidence>
<dbReference type="InterPro" id="IPR011564">
    <property type="entry name" value="Telomer_end-bd_POT1/Cdc13"/>
</dbReference>
<feature type="domain" description="Telomeric single stranded DNA binding POT1/Cdc13" evidence="6">
    <location>
        <begin position="186"/>
        <end position="315"/>
    </location>
</feature>
<keyword evidence="3" id="KW-0779">Telomere</keyword>
<feature type="compositionally biased region" description="Basic and acidic residues" evidence="5">
    <location>
        <begin position="818"/>
        <end position="830"/>
    </location>
</feature>
<feature type="region of interest" description="Disordered" evidence="5">
    <location>
        <begin position="638"/>
        <end position="662"/>
    </location>
</feature>
<dbReference type="SUPFAM" id="SSF50249">
    <property type="entry name" value="Nucleic acid-binding proteins"/>
    <property type="match status" value="1"/>
</dbReference>
<dbReference type="Proteomes" id="UP000820818">
    <property type="component" value="Linkage Group LG9"/>
</dbReference>
<evidence type="ECO:0000313" key="8">
    <source>
        <dbReference type="Proteomes" id="UP000820818"/>
    </source>
</evidence>
<dbReference type="GO" id="GO:0016233">
    <property type="term" value="P:telomere capping"/>
    <property type="evidence" value="ECO:0007669"/>
    <property type="project" value="TreeGrafter"/>
</dbReference>
<keyword evidence="4" id="KW-0238">DNA-binding</keyword>
<feature type="region of interest" description="Disordered" evidence="5">
    <location>
        <begin position="492"/>
        <end position="516"/>
    </location>
</feature>
<dbReference type="GO" id="GO:0000783">
    <property type="term" value="C:nuclear telomere cap complex"/>
    <property type="evidence" value="ECO:0007669"/>
    <property type="project" value="TreeGrafter"/>
</dbReference>
<gene>
    <name evidence="7" type="ORF">GHT06_021002</name>
</gene>
<reference evidence="7 8" key="1">
    <citation type="submission" date="2022-05" db="EMBL/GenBank/DDBJ databases">
        <title>A multi-omics perspective on studying reproductive biology in Daphnia sinensis.</title>
        <authorList>
            <person name="Jia J."/>
        </authorList>
    </citation>
    <scope>NUCLEOTIDE SEQUENCE [LARGE SCALE GENOMIC DNA]</scope>
    <source>
        <strain evidence="7 8">WSL</strain>
    </source>
</reference>
<feature type="compositionally biased region" description="Polar residues" evidence="5">
    <location>
        <begin position="808"/>
        <end position="817"/>
    </location>
</feature>
<evidence type="ECO:0000256" key="3">
    <source>
        <dbReference type="ARBA" id="ARBA00022895"/>
    </source>
</evidence>
<dbReference type="EMBL" id="WJBH02000009">
    <property type="protein sequence ID" value="KAI9553110.1"/>
    <property type="molecule type" value="Genomic_DNA"/>
</dbReference>
<feature type="region of interest" description="Disordered" evidence="5">
    <location>
        <begin position="530"/>
        <end position="564"/>
    </location>
</feature>
<dbReference type="InterPro" id="IPR012340">
    <property type="entry name" value="NA-bd_OB-fold"/>
</dbReference>
<sequence length="1023" mass="115485">MKANCLEIDQAAYITLEAALKTLNSEVISQFSSIKCISSSIDMSLVSKQINFIKAGNKGIFMGIWVNQLYYNNTKSYKLTIDEISENGIIGSRFFLTLHSKPAEEWHNNATVKSMTKGFGKGLIIFQHIPYQIKSQNIEFHFMGPSASCPWMKVMNYFSSYADAKSEQYVYTTLFDAEKCMAMNQHQKMKCHLYAVIHSIIFKPKEGRQGKGQGMYVIVDPSCYENMIKEREYCLHVFTSSLAAFPKIDVGDIIRLHRAWSEIRPRDGLPDFRVFREDDLVIFPWNEEERPRCSANRFTFTKEDVEHVKYLKRWSLERYRQQADVQQITGEATDRNPITLSDIKPNKNFNLACRVVNFFDEGHGVAIWIEDGTRCPLTTVSDASIEPYDSQQTQVVDQGCHRICVRCSKLLLGTIKLEPQMLLFLREVAPTVQMALDIAVAQFEIKGAIELLPLNTRYHKSLMQRLEKVTTEGVQTETVEAGKDLMEVGDEMEQQPAENQLNGNEPASSHPEKGFAPPAIEIADMDVDLNPQPIQPAISPNAKDSTDVQKDNIASSGEGSTDRAMKEIPSDFFEPFSPPRQELIRLDYEREKHRLRLLIDPELGESPKSDVSQVISRPSVKSQNLASLEDMTFSQVVASTQKPPRYPTDMEESNDADQSSLSPSLEIRNAQPILSPVESQNSVDVKRGEIKNLSQSPAFQKHSPDIRSASRSISPHPAFRAVNEILEIKTNCGSKTDDLSESENQMNTSIDAPLFRTRPSKGDQIIVTARAKAKKTKNKQVVERVMFDNGQQEELVLFGNQSEIVKESTVQKQNASKMTDRLRGKNRRDSGGSSSSDSIVEIVQENSREEMSEESEVESVVILDPMSQMDLEKIFCAVEEAHLAKKHLQNLEEETIVLPGDRFRITARIGELLPKACLPANDDPFGLKSLIVAFCLECRHLWQYNQFIDSVSEQVRQPRAQPSVPSVEDGGILKNIRETFECLSMEVPASTITNMTKTYSSIGDTTIFAHSAIQMGFRIRYAR</sequence>
<evidence type="ECO:0000256" key="4">
    <source>
        <dbReference type="ARBA" id="ARBA00023125"/>
    </source>
</evidence>
<name>A0AAD5PS56_9CRUS</name>
<feature type="region of interest" description="Disordered" evidence="5">
    <location>
        <begin position="808"/>
        <end position="839"/>
    </location>
</feature>
<dbReference type="GO" id="GO:0010521">
    <property type="term" value="F:telomerase inhibitor activity"/>
    <property type="evidence" value="ECO:0007669"/>
    <property type="project" value="TreeGrafter"/>
</dbReference>
<evidence type="ECO:0000259" key="6">
    <source>
        <dbReference type="Pfam" id="PF02765"/>
    </source>
</evidence>
<keyword evidence="2" id="KW-0158">Chromosome</keyword>
<dbReference type="InterPro" id="IPR028389">
    <property type="entry name" value="POT1"/>
</dbReference>
<accession>A0AAD5PS56</accession>
<dbReference type="AlphaFoldDB" id="A0AAD5PS56"/>
<proteinExistence type="predicted"/>
<protein>
    <recommendedName>
        <fullName evidence="6">Telomeric single stranded DNA binding POT1/Cdc13 domain-containing protein</fullName>
    </recommendedName>
</protein>
<organism evidence="7 8">
    <name type="scientific">Daphnia sinensis</name>
    <dbReference type="NCBI Taxonomy" id="1820382"/>
    <lineage>
        <taxon>Eukaryota</taxon>
        <taxon>Metazoa</taxon>
        <taxon>Ecdysozoa</taxon>
        <taxon>Arthropoda</taxon>
        <taxon>Crustacea</taxon>
        <taxon>Branchiopoda</taxon>
        <taxon>Diplostraca</taxon>
        <taxon>Cladocera</taxon>
        <taxon>Anomopoda</taxon>
        <taxon>Daphniidae</taxon>
        <taxon>Daphnia</taxon>
        <taxon>Daphnia similis group</taxon>
    </lineage>
</organism>
<feature type="compositionally biased region" description="Polar residues" evidence="5">
    <location>
        <begin position="496"/>
        <end position="507"/>
    </location>
</feature>
<dbReference type="GO" id="GO:0098505">
    <property type="term" value="F:G-rich strand telomeric DNA binding"/>
    <property type="evidence" value="ECO:0007669"/>
    <property type="project" value="TreeGrafter"/>
</dbReference>
<evidence type="ECO:0000256" key="5">
    <source>
        <dbReference type="SAM" id="MobiDB-lite"/>
    </source>
</evidence>
<evidence type="ECO:0000313" key="7">
    <source>
        <dbReference type="EMBL" id="KAI9553110.1"/>
    </source>
</evidence>
<dbReference type="PANTHER" id="PTHR14513">
    <property type="entry name" value="PROTECTION OF TELOMERES 1"/>
    <property type="match status" value="1"/>
</dbReference>
<dbReference type="PANTHER" id="PTHR14513:SF0">
    <property type="entry name" value="PROTECTION OF TELOMERES PROTEIN 1"/>
    <property type="match status" value="1"/>
</dbReference>
<dbReference type="Gene3D" id="2.40.50.140">
    <property type="entry name" value="Nucleic acid-binding proteins"/>
    <property type="match status" value="1"/>
</dbReference>
<comment type="subcellular location">
    <subcellularLocation>
        <location evidence="1">Chromosome</location>
        <location evidence="1">Telomere</location>
    </subcellularLocation>
</comment>
<comment type="caution">
    <text evidence="7">The sequence shown here is derived from an EMBL/GenBank/DDBJ whole genome shotgun (WGS) entry which is preliminary data.</text>
</comment>
<dbReference type="GO" id="GO:0032210">
    <property type="term" value="P:regulation of telomere maintenance via telomerase"/>
    <property type="evidence" value="ECO:0007669"/>
    <property type="project" value="TreeGrafter"/>
</dbReference>
<evidence type="ECO:0000256" key="2">
    <source>
        <dbReference type="ARBA" id="ARBA00022454"/>
    </source>
</evidence>
<dbReference type="Pfam" id="PF02765">
    <property type="entry name" value="POT1"/>
    <property type="match status" value="1"/>
</dbReference>